<comment type="caution">
    <text evidence="8">The sequence shown here is derived from an EMBL/GenBank/DDBJ whole genome shotgun (WGS) entry which is preliminary data.</text>
</comment>
<dbReference type="InterPro" id="IPR015797">
    <property type="entry name" value="NUDIX_hydrolase-like_dom_sf"/>
</dbReference>
<dbReference type="Pfam" id="PF00293">
    <property type="entry name" value="NUDIX"/>
    <property type="match status" value="1"/>
</dbReference>
<gene>
    <name evidence="8" type="ORF">O3M35_008587</name>
</gene>
<evidence type="ECO:0000256" key="4">
    <source>
        <dbReference type="ARBA" id="ARBA00022801"/>
    </source>
</evidence>
<protein>
    <recommendedName>
        <fullName evidence="7">Nudix hydrolase domain-containing protein</fullName>
    </recommendedName>
</protein>
<dbReference type="CDD" id="cd03426">
    <property type="entry name" value="NUDIX_CoAse_Nudt7"/>
    <property type="match status" value="1"/>
</dbReference>
<dbReference type="PANTHER" id="PTHR12992:SF11">
    <property type="entry name" value="MITOCHONDRIAL COENZYME A DIPHOSPHATASE NUDT8"/>
    <property type="match status" value="1"/>
</dbReference>
<keyword evidence="6" id="KW-0464">Manganese</keyword>
<keyword evidence="4" id="KW-0378">Hydrolase</keyword>
<reference evidence="8 9" key="1">
    <citation type="submission" date="2022-12" db="EMBL/GenBank/DDBJ databases">
        <title>Chromosome-level genome assembly of true bugs.</title>
        <authorList>
            <person name="Ma L."/>
            <person name="Li H."/>
        </authorList>
    </citation>
    <scope>NUCLEOTIDE SEQUENCE [LARGE SCALE GENOMIC DNA]</scope>
    <source>
        <strain evidence="8">Lab_2022b</strain>
    </source>
</reference>
<proteinExistence type="predicted"/>
<evidence type="ECO:0000256" key="1">
    <source>
        <dbReference type="ARBA" id="ARBA00001936"/>
    </source>
</evidence>
<dbReference type="Gene3D" id="3.90.79.10">
    <property type="entry name" value="Nucleoside Triphosphate Pyrophosphohydrolase"/>
    <property type="match status" value="1"/>
</dbReference>
<dbReference type="InterPro" id="IPR045121">
    <property type="entry name" value="CoAse"/>
</dbReference>
<dbReference type="PANTHER" id="PTHR12992">
    <property type="entry name" value="NUDIX HYDROLASE"/>
    <property type="match status" value="1"/>
</dbReference>
<evidence type="ECO:0000256" key="6">
    <source>
        <dbReference type="ARBA" id="ARBA00023211"/>
    </source>
</evidence>
<evidence type="ECO:0000313" key="9">
    <source>
        <dbReference type="Proteomes" id="UP001461498"/>
    </source>
</evidence>
<evidence type="ECO:0000256" key="3">
    <source>
        <dbReference type="ARBA" id="ARBA00022723"/>
    </source>
</evidence>
<accession>A0AAW1DE73</accession>
<evidence type="ECO:0000256" key="2">
    <source>
        <dbReference type="ARBA" id="ARBA00001946"/>
    </source>
</evidence>
<comment type="cofactor">
    <cofactor evidence="2">
        <name>Mg(2+)</name>
        <dbReference type="ChEBI" id="CHEBI:18420"/>
    </cofactor>
</comment>
<comment type="cofactor">
    <cofactor evidence="1">
        <name>Mn(2+)</name>
        <dbReference type="ChEBI" id="CHEBI:29035"/>
    </cofactor>
</comment>
<dbReference type="EMBL" id="JAPXFL010000005">
    <property type="protein sequence ID" value="KAK9506700.1"/>
    <property type="molecule type" value="Genomic_DNA"/>
</dbReference>
<sequence>MNSTIENFPSVEILLSDSNRKQCIERLKNIKLPQRELNETNKTRAAVLIPLCLVKEELSLLYTLRKADLKRHSGQVSFPGGMEDSTDSSLEYTALRETEEELSIPKEEIKLWGSGSIYVGKEFSVLPVVGYLGDIDVKKLKPNPNEVDVVFSIPLKHFCDPINCRSTQFRYQNQTYVLPVYINAQYRVWGITALITHILLVSLLPKHYKHKLHLIKPVLSKVSV</sequence>
<keyword evidence="9" id="KW-1185">Reference proteome</keyword>
<dbReference type="Proteomes" id="UP001461498">
    <property type="component" value="Unassembled WGS sequence"/>
</dbReference>
<dbReference type="SUPFAM" id="SSF55811">
    <property type="entry name" value="Nudix"/>
    <property type="match status" value="1"/>
</dbReference>
<keyword evidence="5" id="KW-0460">Magnesium</keyword>
<dbReference type="InterPro" id="IPR000086">
    <property type="entry name" value="NUDIX_hydrolase_dom"/>
</dbReference>
<dbReference type="GO" id="GO:0010945">
    <property type="term" value="F:coenzyme A diphosphatase activity"/>
    <property type="evidence" value="ECO:0007669"/>
    <property type="project" value="InterPro"/>
</dbReference>
<evidence type="ECO:0000259" key="7">
    <source>
        <dbReference type="PROSITE" id="PS51462"/>
    </source>
</evidence>
<dbReference type="GO" id="GO:0046872">
    <property type="term" value="F:metal ion binding"/>
    <property type="evidence" value="ECO:0007669"/>
    <property type="project" value="UniProtKB-KW"/>
</dbReference>
<evidence type="ECO:0000256" key="5">
    <source>
        <dbReference type="ARBA" id="ARBA00022842"/>
    </source>
</evidence>
<dbReference type="AlphaFoldDB" id="A0AAW1DE73"/>
<dbReference type="PROSITE" id="PS51462">
    <property type="entry name" value="NUDIX"/>
    <property type="match status" value="1"/>
</dbReference>
<keyword evidence="3" id="KW-0479">Metal-binding</keyword>
<feature type="domain" description="Nudix hydrolase" evidence="7">
    <location>
        <begin position="42"/>
        <end position="177"/>
    </location>
</feature>
<organism evidence="8 9">
    <name type="scientific">Rhynocoris fuscipes</name>
    <dbReference type="NCBI Taxonomy" id="488301"/>
    <lineage>
        <taxon>Eukaryota</taxon>
        <taxon>Metazoa</taxon>
        <taxon>Ecdysozoa</taxon>
        <taxon>Arthropoda</taxon>
        <taxon>Hexapoda</taxon>
        <taxon>Insecta</taxon>
        <taxon>Pterygota</taxon>
        <taxon>Neoptera</taxon>
        <taxon>Paraneoptera</taxon>
        <taxon>Hemiptera</taxon>
        <taxon>Heteroptera</taxon>
        <taxon>Panheteroptera</taxon>
        <taxon>Cimicomorpha</taxon>
        <taxon>Reduviidae</taxon>
        <taxon>Harpactorinae</taxon>
        <taxon>Harpactorini</taxon>
        <taxon>Rhynocoris</taxon>
    </lineage>
</organism>
<name>A0AAW1DE73_9HEMI</name>
<evidence type="ECO:0000313" key="8">
    <source>
        <dbReference type="EMBL" id="KAK9506700.1"/>
    </source>
</evidence>